<evidence type="ECO:0000256" key="1">
    <source>
        <dbReference type="SAM" id="Phobius"/>
    </source>
</evidence>
<dbReference type="PANTHER" id="PTHR39476:SF1">
    <property type="entry name" value="NADH DEHYDROGENASE [UBIQUINONE] 1 BETA SUBCOMPLEX SUBUNIT 4"/>
    <property type="match status" value="1"/>
</dbReference>
<name>A0A3N4IHU8_ASCIM</name>
<proteinExistence type="predicted"/>
<reference evidence="2 3" key="1">
    <citation type="journal article" date="2018" name="Nat. Ecol. Evol.">
        <title>Pezizomycetes genomes reveal the molecular basis of ectomycorrhizal truffle lifestyle.</title>
        <authorList>
            <person name="Murat C."/>
            <person name="Payen T."/>
            <person name="Noel B."/>
            <person name="Kuo A."/>
            <person name="Morin E."/>
            <person name="Chen J."/>
            <person name="Kohler A."/>
            <person name="Krizsan K."/>
            <person name="Balestrini R."/>
            <person name="Da Silva C."/>
            <person name="Montanini B."/>
            <person name="Hainaut M."/>
            <person name="Levati E."/>
            <person name="Barry K.W."/>
            <person name="Belfiori B."/>
            <person name="Cichocki N."/>
            <person name="Clum A."/>
            <person name="Dockter R.B."/>
            <person name="Fauchery L."/>
            <person name="Guy J."/>
            <person name="Iotti M."/>
            <person name="Le Tacon F."/>
            <person name="Lindquist E.A."/>
            <person name="Lipzen A."/>
            <person name="Malagnac F."/>
            <person name="Mello A."/>
            <person name="Molinier V."/>
            <person name="Miyauchi S."/>
            <person name="Poulain J."/>
            <person name="Riccioni C."/>
            <person name="Rubini A."/>
            <person name="Sitrit Y."/>
            <person name="Splivallo R."/>
            <person name="Traeger S."/>
            <person name="Wang M."/>
            <person name="Zifcakova L."/>
            <person name="Wipf D."/>
            <person name="Zambonelli A."/>
            <person name="Paolocci F."/>
            <person name="Nowrousian M."/>
            <person name="Ottonello S."/>
            <person name="Baldrian P."/>
            <person name="Spatafora J.W."/>
            <person name="Henrissat B."/>
            <person name="Nagy L.G."/>
            <person name="Aury J.M."/>
            <person name="Wincker P."/>
            <person name="Grigoriev I.V."/>
            <person name="Bonfante P."/>
            <person name="Martin F.M."/>
        </authorList>
    </citation>
    <scope>NUCLEOTIDE SEQUENCE [LARGE SCALE GENOMIC DNA]</scope>
    <source>
        <strain evidence="2 3">RN42</strain>
    </source>
</reference>
<feature type="transmembrane region" description="Helical" evidence="1">
    <location>
        <begin position="37"/>
        <end position="55"/>
    </location>
</feature>
<evidence type="ECO:0000313" key="3">
    <source>
        <dbReference type="Proteomes" id="UP000275078"/>
    </source>
</evidence>
<keyword evidence="2" id="KW-0830">Ubiquinone</keyword>
<dbReference type="AlphaFoldDB" id="A0A3N4IHU8"/>
<keyword evidence="3" id="KW-1185">Reference proteome</keyword>
<keyword evidence="1" id="KW-1133">Transmembrane helix</keyword>
<dbReference type="STRING" id="1160509.A0A3N4IHU8"/>
<dbReference type="OrthoDB" id="15108at2759"/>
<organism evidence="2 3">
    <name type="scientific">Ascobolus immersus RN42</name>
    <dbReference type="NCBI Taxonomy" id="1160509"/>
    <lineage>
        <taxon>Eukaryota</taxon>
        <taxon>Fungi</taxon>
        <taxon>Dikarya</taxon>
        <taxon>Ascomycota</taxon>
        <taxon>Pezizomycotina</taxon>
        <taxon>Pezizomycetes</taxon>
        <taxon>Pezizales</taxon>
        <taxon>Ascobolaceae</taxon>
        <taxon>Ascobolus</taxon>
    </lineage>
</organism>
<accession>A0A3N4IHU8</accession>
<dbReference type="EMBL" id="ML119662">
    <property type="protein sequence ID" value="RPA83761.1"/>
    <property type="molecule type" value="Genomic_DNA"/>
</dbReference>
<keyword evidence="1" id="KW-0812">Transmembrane</keyword>
<protein>
    <submittedName>
        <fullName evidence="2">NADH:ubiquinone oxidoreductase 6.6kD subunit</fullName>
    </submittedName>
</protein>
<evidence type="ECO:0000313" key="2">
    <source>
        <dbReference type="EMBL" id="RPA83761.1"/>
    </source>
</evidence>
<dbReference type="PANTHER" id="PTHR39476">
    <property type="entry name" value="NADH:UBIQUINONE OXIDOREDUCTASE 6.6KD SUBUNIT"/>
    <property type="match status" value="1"/>
</dbReference>
<gene>
    <name evidence="2" type="ORF">BJ508DRAFT_413112</name>
</gene>
<sequence length="73" mass="8804">MAESKSMHLDPAYVKYQNMSANRWKYFRWTPRTARVTFRYVVFFPTLVGLLAYNTDGKFQLRGKQRGDMLREY</sequence>
<keyword evidence="1" id="KW-0472">Membrane</keyword>
<dbReference type="Proteomes" id="UP000275078">
    <property type="component" value="Unassembled WGS sequence"/>
</dbReference>